<dbReference type="AlphaFoldDB" id="A0A8X6L4T2"/>
<proteinExistence type="predicted"/>
<dbReference type="Proteomes" id="UP000887116">
    <property type="component" value="Unassembled WGS sequence"/>
</dbReference>
<feature type="signal peptide" evidence="1">
    <location>
        <begin position="1"/>
        <end position="21"/>
    </location>
</feature>
<organism evidence="2 3">
    <name type="scientific">Trichonephila clavata</name>
    <name type="common">Joro spider</name>
    <name type="synonym">Nephila clavata</name>
    <dbReference type="NCBI Taxonomy" id="2740835"/>
    <lineage>
        <taxon>Eukaryota</taxon>
        <taxon>Metazoa</taxon>
        <taxon>Ecdysozoa</taxon>
        <taxon>Arthropoda</taxon>
        <taxon>Chelicerata</taxon>
        <taxon>Arachnida</taxon>
        <taxon>Araneae</taxon>
        <taxon>Araneomorphae</taxon>
        <taxon>Entelegynae</taxon>
        <taxon>Araneoidea</taxon>
        <taxon>Nephilidae</taxon>
        <taxon>Trichonephila</taxon>
    </lineage>
</organism>
<evidence type="ECO:0000256" key="1">
    <source>
        <dbReference type="SAM" id="SignalP"/>
    </source>
</evidence>
<evidence type="ECO:0000313" key="3">
    <source>
        <dbReference type="Proteomes" id="UP000887116"/>
    </source>
</evidence>
<dbReference type="OrthoDB" id="6418170at2759"/>
<protein>
    <submittedName>
        <fullName evidence="2">Uncharacterized protein</fullName>
    </submittedName>
</protein>
<reference evidence="2" key="1">
    <citation type="submission" date="2020-07" db="EMBL/GenBank/DDBJ databases">
        <title>Multicomponent nature underlies the extraordinary mechanical properties of spider dragline silk.</title>
        <authorList>
            <person name="Kono N."/>
            <person name="Nakamura H."/>
            <person name="Mori M."/>
            <person name="Yoshida Y."/>
            <person name="Ohtoshi R."/>
            <person name="Malay A.D."/>
            <person name="Moran D.A.P."/>
            <person name="Tomita M."/>
            <person name="Numata K."/>
            <person name="Arakawa K."/>
        </authorList>
    </citation>
    <scope>NUCLEOTIDE SEQUENCE</scope>
</reference>
<comment type="caution">
    <text evidence="2">The sequence shown here is derived from an EMBL/GenBank/DDBJ whole genome shotgun (WGS) entry which is preliminary data.</text>
</comment>
<sequence length="220" mass="25506">MLFMHLVLLALLHVVFPGASGIPEDFDENCVHPRRCPFNLEFLRKPPISKSELNAFCLEVISYFECLDYSRSQFEQVEQCELANLMSRAETFLKSSCFSKEFRNQYLEYAECFRKINETSECEKYALHRMTLYDVATPDPEIPEHSIKSVRKCMVASLKATCFGIAIQEDCGEEAFEMYNKIFDEIQLYSQYCPGFAYKLATIRTEAILKTIDTLLIDEN</sequence>
<dbReference type="EMBL" id="BMAO01024788">
    <property type="protein sequence ID" value="GFQ97730.1"/>
    <property type="molecule type" value="Genomic_DNA"/>
</dbReference>
<name>A0A8X6L4T2_TRICU</name>
<feature type="chain" id="PRO_5036488134" evidence="1">
    <location>
        <begin position="22"/>
        <end position="220"/>
    </location>
</feature>
<accession>A0A8X6L4T2</accession>
<keyword evidence="3" id="KW-1185">Reference proteome</keyword>
<gene>
    <name evidence="2" type="ORF">TNCT_154171</name>
</gene>
<evidence type="ECO:0000313" key="2">
    <source>
        <dbReference type="EMBL" id="GFQ97730.1"/>
    </source>
</evidence>
<keyword evidence="1" id="KW-0732">Signal</keyword>